<dbReference type="InterPro" id="IPR036704">
    <property type="entry name" value="RraA/RraA-like_sf"/>
</dbReference>
<dbReference type="PANTHER" id="PTHR33254:SF4">
    <property type="entry name" value="4-HYDROXY-4-METHYL-2-OXOGLUTARATE ALDOLASE 3-RELATED"/>
    <property type="match status" value="1"/>
</dbReference>
<evidence type="ECO:0000313" key="1">
    <source>
        <dbReference type="EMBL" id="RAL48817.1"/>
    </source>
</evidence>
<accession>A0A328DSW3</accession>
<comment type="caution">
    <text evidence="1">The sequence shown here is derived from an EMBL/GenBank/DDBJ whole genome shotgun (WGS) entry which is preliminary data.</text>
</comment>
<evidence type="ECO:0000313" key="2">
    <source>
        <dbReference type="Proteomes" id="UP000249390"/>
    </source>
</evidence>
<proteinExistence type="predicted"/>
<dbReference type="EMBL" id="NQVE01000097">
    <property type="protein sequence ID" value="RAL48817.1"/>
    <property type="molecule type" value="Genomic_DNA"/>
</dbReference>
<dbReference type="Gene3D" id="3.50.30.40">
    <property type="entry name" value="Ribonuclease E inhibitor RraA/RraA-like"/>
    <property type="match status" value="1"/>
</dbReference>
<gene>
    <name evidence="1" type="ORF">DM860_001137</name>
</gene>
<sequence>MAFLAITEVCDSNEAYLASGDLLVLHPNFQIFGQCRAFSGPIVTLKVFEDNVLVREILYIKTSTICEPVRSIGLILVFLLYSYNFKDINEIF</sequence>
<dbReference type="SUPFAM" id="SSF89562">
    <property type="entry name" value="RraA-like"/>
    <property type="match status" value="1"/>
</dbReference>
<organism evidence="1 2">
    <name type="scientific">Cuscuta australis</name>
    <dbReference type="NCBI Taxonomy" id="267555"/>
    <lineage>
        <taxon>Eukaryota</taxon>
        <taxon>Viridiplantae</taxon>
        <taxon>Streptophyta</taxon>
        <taxon>Embryophyta</taxon>
        <taxon>Tracheophyta</taxon>
        <taxon>Spermatophyta</taxon>
        <taxon>Magnoliopsida</taxon>
        <taxon>eudicotyledons</taxon>
        <taxon>Gunneridae</taxon>
        <taxon>Pentapetalae</taxon>
        <taxon>asterids</taxon>
        <taxon>lamiids</taxon>
        <taxon>Solanales</taxon>
        <taxon>Convolvulaceae</taxon>
        <taxon>Cuscuteae</taxon>
        <taxon>Cuscuta</taxon>
        <taxon>Cuscuta subgen. Grammica</taxon>
        <taxon>Cuscuta sect. Cleistogrammica</taxon>
    </lineage>
</organism>
<name>A0A328DSW3_9ASTE</name>
<keyword evidence="2" id="KW-1185">Reference proteome</keyword>
<dbReference type="Proteomes" id="UP000249390">
    <property type="component" value="Unassembled WGS sequence"/>
</dbReference>
<protein>
    <submittedName>
        <fullName evidence="1">Uncharacterized protein</fullName>
    </submittedName>
</protein>
<dbReference type="AlphaFoldDB" id="A0A328DSW3"/>
<dbReference type="PANTHER" id="PTHR33254">
    <property type="entry name" value="4-HYDROXY-4-METHYL-2-OXOGLUTARATE ALDOLASE 3-RELATED"/>
    <property type="match status" value="1"/>
</dbReference>
<reference evidence="1 2" key="1">
    <citation type="submission" date="2018-06" db="EMBL/GenBank/DDBJ databases">
        <title>The Genome of Cuscuta australis (Dodder) Provides Insight into the Evolution of Plant Parasitism.</title>
        <authorList>
            <person name="Liu H."/>
        </authorList>
    </citation>
    <scope>NUCLEOTIDE SEQUENCE [LARGE SCALE GENOMIC DNA]</scope>
    <source>
        <strain evidence="2">cv. Yunnan</strain>
        <tissue evidence="1">Vines</tissue>
    </source>
</reference>